<protein>
    <submittedName>
        <fullName evidence="1">Uncharacterized protein</fullName>
    </submittedName>
</protein>
<name>A0ACB8E314_DERSI</name>
<sequence length="107" mass="12125">MLAGKSEMLIMSKQQVNIQLLVNSTPAPRVGKIRLLGMWIQENGRNTETVNRLEATTNQTCRLLKRIANKNAGMKEASLLRLVHSFIISRITYAIPYLKTTKAERDN</sequence>
<keyword evidence="2" id="KW-1185">Reference proteome</keyword>
<dbReference type="Proteomes" id="UP000821865">
    <property type="component" value="Chromosome 1"/>
</dbReference>
<organism evidence="1 2">
    <name type="scientific">Dermacentor silvarum</name>
    <name type="common">Tick</name>
    <dbReference type="NCBI Taxonomy" id="543639"/>
    <lineage>
        <taxon>Eukaryota</taxon>
        <taxon>Metazoa</taxon>
        <taxon>Ecdysozoa</taxon>
        <taxon>Arthropoda</taxon>
        <taxon>Chelicerata</taxon>
        <taxon>Arachnida</taxon>
        <taxon>Acari</taxon>
        <taxon>Parasitiformes</taxon>
        <taxon>Ixodida</taxon>
        <taxon>Ixodoidea</taxon>
        <taxon>Ixodidae</taxon>
        <taxon>Rhipicephalinae</taxon>
        <taxon>Dermacentor</taxon>
    </lineage>
</organism>
<reference evidence="1" key="1">
    <citation type="submission" date="2020-05" db="EMBL/GenBank/DDBJ databases">
        <title>Large-scale comparative analyses of tick genomes elucidate their genetic diversity and vector capacities.</title>
        <authorList>
            <person name="Jia N."/>
            <person name="Wang J."/>
            <person name="Shi W."/>
            <person name="Du L."/>
            <person name="Sun Y."/>
            <person name="Zhan W."/>
            <person name="Jiang J."/>
            <person name="Wang Q."/>
            <person name="Zhang B."/>
            <person name="Ji P."/>
            <person name="Sakyi L.B."/>
            <person name="Cui X."/>
            <person name="Yuan T."/>
            <person name="Jiang B."/>
            <person name="Yang W."/>
            <person name="Lam T.T.-Y."/>
            <person name="Chang Q."/>
            <person name="Ding S."/>
            <person name="Wang X."/>
            <person name="Zhu J."/>
            <person name="Ruan X."/>
            <person name="Zhao L."/>
            <person name="Wei J."/>
            <person name="Que T."/>
            <person name="Du C."/>
            <person name="Cheng J."/>
            <person name="Dai P."/>
            <person name="Han X."/>
            <person name="Huang E."/>
            <person name="Gao Y."/>
            <person name="Liu J."/>
            <person name="Shao H."/>
            <person name="Ye R."/>
            <person name="Li L."/>
            <person name="Wei W."/>
            <person name="Wang X."/>
            <person name="Wang C."/>
            <person name="Yang T."/>
            <person name="Huo Q."/>
            <person name="Li W."/>
            <person name="Guo W."/>
            <person name="Chen H."/>
            <person name="Zhou L."/>
            <person name="Ni X."/>
            <person name="Tian J."/>
            <person name="Zhou Y."/>
            <person name="Sheng Y."/>
            <person name="Liu T."/>
            <person name="Pan Y."/>
            <person name="Xia L."/>
            <person name="Li J."/>
            <person name="Zhao F."/>
            <person name="Cao W."/>
        </authorList>
    </citation>
    <scope>NUCLEOTIDE SEQUENCE</scope>
    <source>
        <strain evidence="1">Dsil-2018</strain>
    </source>
</reference>
<gene>
    <name evidence="1" type="ORF">HPB49_022360</name>
</gene>
<evidence type="ECO:0000313" key="2">
    <source>
        <dbReference type="Proteomes" id="UP000821865"/>
    </source>
</evidence>
<comment type="caution">
    <text evidence="1">The sequence shown here is derived from an EMBL/GenBank/DDBJ whole genome shotgun (WGS) entry which is preliminary data.</text>
</comment>
<accession>A0ACB8E314</accession>
<dbReference type="EMBL" id="CM023470">
    <property type="protein sequence ID" value="KAH7981199.1"/>
    <property type="molecule type" value="Genomic_DNA"/>
</dbReference>
<evidence type="ECO:0000313" key="1">
    <source>
        <dbReference type="EMBL" id="KAH7981199.1"/>
    </source>
</evidence>
<proteinExistence type="predicted"/>